<evidence type="ECO:0008006" key="4">
    <source>
        <dbReference type="Google" id="ProtNLM"/>
    </source>
</evidence>
<gene>
    <name evidence="2" type="ORF">CYFUS_003060</name>
</gene>
<dbReference type="RefSeq" id="WP_157758460.1">
    <property type="nucleotide sequence ID" value="NZ_CP022098.1"/>
</dbReference>
<dbReference type="Proteomes" id="UP000217257">
    <property type="component" value="Chromosome"/>
</dbReference>
<name>A0A250J0X8_9BACT</name>
<proteinExistence type="predicted"/>
<dbReference type="EMBL" id="CP022098">
    <property type="protein sequence ID" value="ATB37635.1"/>
    <property type="molecule type" value="Genomic_DNA"/>
</dbReference>
<dbReference type="KEGG" id="cfus:CYFUS_003060"/>
<organism evidence="2 3">
    <name type="scientific">Cystobacter fuscus</name>
    <dbReference type="NCBI Taxonomy" id="43"/>
    <lineage>
        <taxon>Bacteria</taxon>
        <taxon>Pseudomonadati</taxon>
        <taxon>Myxococcota</taxon>
        <taxon>Myxococcia</taxon>
        <taxon>Myxococcales</taxon>
        <taxon>Cystobacterineae</taxon>
        <taxon>Archangiaceae</taxon>
        <taxon>Cystobacter</taxon>
    </lineage>
</organism>
<sequence length="385" mass="43174">MRSYRNRFTFVALVTFLLVGTNVPAAQPPRPGPMLQESVAQPFLITFERHEVHAIALLANHPEYDALEVMVTRRAGRPPLLRAIIKQLDGVQFDFVNDREVARERAAVLTDRRTIYRPMQYEEGESNGLPTMQLHFTSHRGERIALSFAAAAPPSPEMGGLINPGEHAGGSALPMMWSNASAFANPSSQVTFDGTSYQFRPAPRPGAPFFIYSKDFLIGVIREGNLGLWLAWAPKRLAVGERWLYWDNLRNLHQYEIIGIDGDLLTLHKTTTSSFLPEEILTFQRLEGQLLLRSVRATGRIGKQEDVPPAAQGFTLRLSTEDGFSLSTDEHENLVTGTASWEASGNTTTWTLHPEERPWTIGRTVRARVSRFGSWHRIENTVGED</sequence>
<accession>A0A250J0X8</accession>
<feature type="chain" id="PRO_5012242072" description="Lipoprotein" evidence="1">
    <location>
        <begin position="26"/>
        <end position="385"/>
    </location>
</feature>
<evidence type="ECO:0000256" key="1">
    <source>
        <dbReference type="SAM" id="SignalP"/>
    </source>
</evidence>
<protein>
    <recommendedName>
        <fullName evidence="4">Lipoprotein</fullName>
    </recommendedName>
</protein>
<evidence type="ECO:0000313" key="2">
    <source>
        <dbReference type="EMBL" id="ATB37635.1"/>
    </source>
</evidence>
<feature type="signal peptide" evidence="1">
    <location>
        <begin position="1"/>
        <end position="25"/>
    </location>
</feature>
<dbReference type="AlphaFoldDB" id="A0A250J0X8"/>
<keyword evidence="1" id="KW-0732">Signal</keyword>
<reference evidence="2 3" key="1">
    <citation type="submission" date="2017-06" db="EMBL/GenBank/DDBJ databases">
        <title>Sequencing and comparative analysis of myxobacterial genomes.</title>
        <authorList>
            <person name="Rupp O."/>
            <person name="Goesmann A."/>
            <person name="Sogaard-Andersen L."/>
        </authorList>
    </citation>
    <scope>NUCLEOTIDE SEQUENCE [LARGE SCALE GENOMIC DNA]</scope>
    <source>
        <strain evidence="2 3">DSM 52655</strain>
    </source>
</reference>
<evidence type="ECO:0000313" key="3">
    <source>
        <dbReference type="Proteomes" id="UP000217257"/>
    </source>
</evidence>